<dbReference type="OrthoDB" id="2666054at2"/>
<proteinExistence type="predicted"/>
<dbReference type="EMBL" id="FOHA01000021">
    <property type="protein sequence ID" value="SES04071.1"/>
    <property type="molecule type" value="Genomic_DNA"/>
</dbReference>
<dbReference type="InterPro" id="IPR011528">
    <property type="entry name" value="NERD"/>
</dbReference>
<dbReference type="Pfam" id="PF08378">
    <property type="entry name" value="NERD"/>
    <property type="match status" value="1"/>
</dbReference>
<dbReference type="RefSeq" id="WP_092653711.1">
    <property type="nucleotide sequence ID" value="NZ_FOHA01000021.1"/>
</dbReference>
<organism evidence="2 3">
    <name type="scientific">Isobaculum melis</name>
    <dbReference type="NCBI Taxonomy" id="142588"/>
    <lineage>
        <taxon>Bacteria</taxon>
        <taxon>Bacillati</taxon>
        <taxon>Bacillota</taxon>
        <taxon>Bacilli</taxon>
        <taxon>Lactobacillales</taxon>
        <taxon>Carnobacteriaceae</taxon>
        <taxon>Isobaculum</taxon>
    </lineage>
</organism>
<dbReference type="Proteomes" id="UP000198948">
    <property type="component" value="Unassembled WGS sequence"/>
</dbReference>
<evidence type="ECO:0000313" key="2">
    <source>
        <dbReference type="EMBL" id="SES04071.1"/>
    </source>
</evidence>
<evidence type="ECO:0000259" key="1">
    <source>
        <dbReference type="Pfam" id="PF08378"/>
    </source>
</evidence>
<reference evidence="2 3" key="1">
    <citation type="submission" date="2016-10" db="EMBL/GenBank/DDBJ databases">
        <authorList>
            <person name="de Groot N.N."/>
        </authorList>
    </citation>
    <scope>NUCLEOTIDE SEQUENCE [LARGE SCALE GENOMIC DNA]</scope>
    <source>
        <strain evidence="2 3">DSM 13760</strain>
    </source>
</reference>
<sequence length="562" mass="66306">MIDDKEYEIFFKKMNSLRDSIDDEYSNNIVFLLNHKIPMIFEKSKTNFIFMSPEIVKENLSEHYIFSELIKKYSIEVKEYNDNDEIYDLLNFFYNILKEKLDDLIEQSMHVYLFSLQQMLDYNIHMTLNLSELFSGKDIEYKKIEEQVSRDICYTFWYHKQYFKSKGKQINEATLYLNNLLARDKQAIQKSISYILSKKQLVDADEISDSNSFDFVELLNTSRAIILVLELLDIFKTNKKTKIRVTDDYLYLKNSDSRVKDNCLEEQIKKVSIGHNITDYETFQAEISPVCQKYLGLEISEIDILISRLREKMNIFSYVTGTSDDISKLISDISKLELRNVKLLINQLLHSQEYMNNSGFSNYQRYLRKPLIPYGNNYYCVQIYILIFTLIGLIEDIKYGLVENPKFKKDLENHVQSMQNIFEYNVAKIIENELPKSKIICDVPQNAIEGIHLYGQIDVLVLYNRNVIVIECKALPMKYDMKSQVNASGKINREFQNKINKKVLNLRERKSYVEKFFEGEKINKIRGVIVLKYPISSTESTDNLKFPVIHVSELIEYIKENS</sequence>
<keyword evidence="3" id="KW-1185">Reference proteome</keyword>
<name>A0A1H9U4A0_9LACT</name>
<dbReference type="STRING" id="142588.SAMN04488559_12118"/>
<gene>
    <name evidence="2" type="ORF">SAMN04488559_12118</name>
</gene>
<accession>A0A1H9U4A0</accession>
<protein>
    <submittedName>
        <fullName evidence="2">Nuclease-related domain-containing protein</fullName>
    </submittedName>
</protein>
<evidence type="ECO:0000313" key="3">
    <source>
        <dbReference type="Proteomes" id="UP000198948"/>
    </source>
</evidence>
<dbReference type="AlphaFoldDB" id="A0A1H9U4A0"/>
<feature type="domain" description="NERD" evidence="1">
    <location>
        <begin position="421"/>
        <end position="531"/>
    </location>
</feature>